<dbReference type="Pfam" id="PF00281">
    <property type="entry name" value="Ribosomal_L5"/>
    <property type="match status" value="1"/>
</dbReference>
<accession>A0A1F6LLH1</accession>
<keyword evidence="5" id="KW-0699">rRNA-binding</keyword>
<name>A0A1F6LLH1_9BACT</name>
<comment type="caution">
    <text evidence="9">The sequence shown here is derived from an EMBL/GenBank/DDBJ whole genome shotgun (WGS) entry which is preliminary data.</text>
</comment>
<dbReference type="InterPro" id="IPR022803">
    <property type="entry name" value="Ribosomal_uL5_dom_sf"/>
</dbReference>
<dbReference type="InterPro" id="IPR002132">
    <property type="entry name" value="Ribosomal_uL5"/>
</dbReference>
<dbReference type="PANTHER" id="PTHR11994">
    <property type="entry name" value="60S RIBOSOMAL PROTEIN L11-RELATED"/>
    <property type="match status" value="1"/>
</dbReference>
<dbReference type="Gene3D" id="3.30.1440.10">
    <property type="match status" value="1"/>
</dbReference>
<dbReference type="GO" id="GO:0006412">
    <property type="term" value="P:translation"/>
    <property type="evidence" value="ECO:0007669"/>
    <property type="project" value="UniProtKB-UniRule"/>
</dbReference>
<dbReference type="GO" id="GO:0019843">
    <property type="term" value="F:rRNA binding"/>
    <property type="evidence" value="ECO:0007669"/>
    <property type="project" value="UniProtKB-UniRule"/>
</dbReference>
<organism evidence="9 10">
    <name type="scientific">Candidatus Magasanikbacteria bacterium RIFCSPHIGHO2_01_FULL_33_34</name>
    <dbReference type="NCBI Taxonomy" id="1798671"/>
    <lineage>
        <taxon>Bacteria</taxon>
        <taxon>Candidatus Magasanikiibacteriota</taxon>
    </lineage>
</organism>
<evidence type="ECO:0000259" key="8">
    <source>
        <dbReference type="Pfam" id="PF00673"/>
    </source>
</evidence>
<protein>
    <recommendedName>
        <fullName evidence="4 5">Large ribosomal subunit protein uL5</fullName>
    </recommendedName>
</protein>
<dbReference type="InterPro" id="IPR031309">
    <property type="entry name" value="Ribosomal_uL5_C"/>
</dbReference>
<gene>
    <name evidence="5" type="primary">rplE</name>
    <name evidence="9" type="ORF">A2725_04770</name>
</gene>
<dbReference type="FunFam" id="3.30.1440.10:FF:000001">
    <property type="entry name" value="50S ribosomal protein L5"/>
    <property type="match status" value="1"/>
</dbReference>
<evidence type="ECO:0000256" key="5">
    <source>
        <dbReference type="HAMAP-Rule" id="MF_01333"/>
    </source>
</evidence>
<keyword evidence="5" id="KW-0820">tRNA-binding</keyword>
<evidence type="ECO:0000256" key="2">
    <source>
        <dbReference type="ARBA" id="ARBA00022980"/>
    </source>
</evidence>
<evidence type="ECO:0000256" key="6">
    <source>
        <dbReference type="RuleBase" id="RU003930"/>
    </source>
</evidence>
<dbReference type="NCBIfam" id="NF000585">
    <property type="entry name" value="PRK00010.1"/>
    <property type="match status" value="1"/>
</dbReference>
<evidence type="ECO:0000256" key="3">
    <source>
        <dbReference type="ARBA" id="ARBA00023274"/>
    </source>
</evidence>
<dbReference type="EMBL" id="MFPS01000002">
    <property type="protein sequence ID" value="OGH60189.1"/>
    <property type="molecule type" value="Genomic_DNA"/>
</dbReference>
<evidence type="ECO:0000313" key="10">
    <source>
        <dbReference type="Proteomes" id="UP000177067"/>
    </source>
</evidence>
<comment type="similarity">
    <text evidence="1 5 6">Belongs to the universal ribosomal protein uL5 family.</text>
</comment>
<evidence type="ECO:0000259" key="7">
    <source>
        <dbReference type="Pfam" id="PF00281"/>
    </source>
</evidence>
<keyword evidence="2 5" id="KW-0689">Ribosomal protein</keyword>
<dbReference type="GO" id="GO:1990904">
    <property type="term" value="C:ribonucleoprotein complex"/>
    <property type="evidence" value="ECO:0007669"/>
    <property type="project" value="UniProtKB-KW"/>
</dbReference>
<evidence type="ECO:0000256" key="4">
    <source>
        <dbReference type="ARBA" id="ARBA00035245"/>
    </source>
</evidence>
<comment type="function">
    <text evidence="5">This is 1 of the proteins that bind and probably mediate the attachment of the 5S RNA into the large ribosomal subunit, where it forms part of the central protuberance. In the 70S ribosome it contacts protein S13 of the 30S subunit (bridge B1b), connecting the 2 subunits; this bridge is implicated in subunit movement. Contacts the P site tRNA; the 5S rRNA and some of its associated proteins might help stabilize positioning of ribosome-bound tRNAs.</text>
</comment>
<dbReference type="Pfam" id="PF00673">
    <property type="entry name" value="Ribosomal_L5_C"/>
    <property type="match status" value="1"/>
</dbReference>
<feature type="domain" description="Large ribosomal subunit protein uL5 C-terminal" evidence="8">
    <location>
        <begin position="86"/>
        <end position="178"/>
    </location>
</feature>
<dbReference type="Proteomes" id="UP000177067">
    <property type="component" value="Unassembled WGS sequence"/>
</dbReference>
<dbReference type="SUPFAM" id="SSF55282">
    <property type="entry name" value="RL5-like"/>
    <property type="match status" value="1"/>
</dbReference>
<dbReference type="InterPro" id="IPR020930">
    <property type="entry name" value="Ribosomal_uL5_bac-type"/>
</dbReference>
<dbReference type="HAMAP" id="MF_01333_B">
    <property type="entry name" value="Ribosomal_uL5_B"/>
    <property type="match status" value="1"/>
</dbReference>
<dbReference type="AlphaFoldDB" id="A0A1F6LLH1"/>
<evidence type="ECO:0000256" key="1">
    <source>
        <dbReference type="ARBA" id="ARBA00008553"/>
    </source>
</evidence>
<keyword evidence="3 5" id="KW-0687">Ribonucleoprotein</keyword>
<dbReference type="PIRSF" id="PIRSF002161">
    <property type="entry name" value="Ribosomal_L5"/>
    <property type="match status" value="1"/>
</dbReference>
<sequence>MKSVLYQQYKNEIAPFLKEEFGFKNVMQVPKLEKVVINVGYGKHAKDKNYVKHVNDVLAAISGQKPIENKSRKSISNFKIREGMSIGSSVTIRGERMYDFVYKLINITFPRIRDFRGINPKGFDQQGNYTVGIKEQLAFPEITAGTSDIINGLEMTFVISGKNKEQSFSLLKKMGFPFRDKK</sequence>
<dbReference type="GO" id="GO:0005840">
    <property type="term" value="C:ribosome"/>
    <property type="evidence" value="ECO:0007669"/>
    <property type="project" value="UniProtKB-KW"/>
</dbReference>
<comment type="subunit">
    <text evidence="5">Part of the 50S ribosomal subunit; part of the 5S rRNA/L5/L18/L25 subcomplex. Contacts the 5S rRNA and the P site tRNA. Forms a bridge to the 30S subunit in the 70S ribosome.</text>
</comment>
<dbReference type="GO" id="GO:0000049">
    <property type="term" value="F:tRNA binding"/>
    <property type="evidence" value="ECO:0007669"/>
    <property type="project" value="UniProtKB-UniRule"/>
</dbReference>
<dbReference type="InterPro" id="IPR031310">
    <property type="entry name" value="Ribosomal_uL5_N"/>
</dbReference>
<dbReference type="GO" id="GO:0003735">
    <property type="term" value="F:structural constituent of ribosome"/>
    <property type="evidence" value="ECO:0007669"/>
    <property type="project" value="InterPro"/>
</dbReference>
<proteinExistence type="inferred from homology"/>
<keyword evidence="5" id="KW-0694">RNA-binding</keyword>
<feature type="domain" description="Large ribosomal subunit protein uL5 N-terminal" evidence="7">
    <location>
        <begin position="25"/>
        <end position="81"/>
    </location>
</feature>
<evidence type="ECO:0000313" key="9">
    <source>
        <dbReference type="EMBL" id="OGH60189.1"/>
    </source>
</evidence>
<reference evidence="9 10" key="1">
    <citation type="journal article" date="2016" name="Nat. Commun.">
        <title>Thousands of microbial genomes shed light on interconnected biogeochemical processes in an aquifer system.</title>
        <authorList>
            <person name="Anantharaman K."/>
            <person name="Brown C.T."/>
            <person name="Hug L.A."/>
            <person name="Sharon I."/>
            <person name="Castelle C.J."/>
            <person name="Probst A.J."/>
            <person name="Thomas B.C."/>
            <person name="Singh A."/>
            <person name="Wilkins M.J."/>
            <person name="Karaoz U."/>
            <person name="Brodie E.L."/>
            <person name="Williams K.H."/>
            <person name="Hubbard S.S."/>
            <person name="Banfield J.F."/>
        </authorList>
    </citation>
    <scope>NUCLEOTIDE SEQUENCE [LARGE SCALE GENOMIC DNA]</scope>
</reference>